<reference evidence="2" key="1">
    <citation type="submission" date="2013-08" db="EMBL/GenBank/DDBJ databases">
        <authorList>
            <person name="Mendez C."/>
            <person name="Richter M."/>
            <person name="Ferrer M."/>
            <person name="Sanchez J."/>
        </authorList>
    </citation>
    <scope>NUCLEOTIDE SEQUENCE</scope>
</reference>
<dbReference type="PANTHER" id="PTHR42793:SF1">
    <property type="entry name" value="PEPTIDYL-LYSINE N-ACETYLTRANSFERASE PATZ"/>
    <property type="match status" value="1"/>
</dbReference>
<feature type="non-terminal residue" evidence="2">
    <location>
        <position position="160"/>
    </location>
</feature>
<organism evidence="2">
    <name type="scientific">mine drainage metagenome</name>
    <dbReference type="NCBI Taxonomy" id="410659"/>
    <lineage>
        <taxon>unclassified sequences</taxon>
        <taxon>metagenomes</taxon>
        <taxon>ecological metagenomes</taxon>
    </lineage>
</organism>
<reference evidence="2" key="2">
    <citation type="journal article" date="2014" name="ISME J.">
        <title>Microbial stratification in low pH oxic and suboxic macroscopic growths along an acid mine drainage.</title>
        <authorList>
            <person name="Mendez-Garcia C."/>
            <person name="Mesa V."/>
            <person name="Sprenger R.R."/>
            <person name="Richter M."/>
            <person name="Diez M.S."/>
            <person name="Solano J."/>
            <person name="Bargiela R."/>
            <person name="Golyshina O.V."/>
            <person name="Manteca A."/>
            <person name="Ramos J.L."/>
            <person name="Gallego J.R."/>
            <person name="Llorente I."/>
            <person name="Martins Dos Santos V.A."/>
            <person name="Jensen O.N."/>
            <person name="Pelaez A.I."/>
            <person name="Sanchez J."/>
            <person name="Ferrer M."/>
        </authorList>
    </citation>
    <scope>NUCLEOTIDE SEQUENCE</scope>
</reference>
<gene>
    <name evidence="2" type="ORF">B1B_17351</name>
</gene>
<dbReference type="GO" id="GO:0016740">
    <property type="term" value="F:transferase activity"/>
    <property type="evidence" value="ECO:0007669"/>
    <property type="project" value="UniProtKB-KW"/>
</dbReference>
<evidence type="ECO:0000259" key="1">
    <source>
        <dbReference type="SMART" id="SM00881"/>
    </source>
</evidence>
<proteinExistence type="predicted"/>
<protein>
    <submittedName>
        <fullName evidence="2">GNAT family acetyltransferase</fullName>
    </submittedName>
</protein>
<dbReference type="Gene3D" id="3.40.50.720">
    <property type="entry name" value="NAD(P)-binding Rossmann-like Domain"/>
    <property type="match status" value="1"/>
</dbReference>
<sequence>MLDVFSKSGFPVHTTSEPGTVTVEFPTEITPDAMRLYQEREEAAAAAAVTAILSPSSIAVIGANRQRGTIGGEIFRNLLMAEFNGPVYPVNPSAPVIQSVPAYPTIGAIPGPVDLAVIAVPADRVLDVAAQCADKGVKALIVISAGFAEEGPEGQLRQAE</sequence>
<evidence type="ECO:0000313" key="2">
    <source>
        <dbReference type="EMBL" id="EQD33922.1"/>
    </source>
</evidence>
<dbReference type="SMART" id="SM00881">
    <property type="entry name" value="CoA_binding"/>
    <property type="match status" value="1"/>
</dbReference>
<dbReference type="Pfam" id="PF13380">
    <property type="entry name" value="CoA_binding_2"/>
    <property type="match status" value="1"/>
</dbReference>
<dbReference type="PANTHER" id="PTHR42793">
    <property type="entry name" value="COA BINDING DOMAIN CONTAINING PROTEIN"/>
    <property type="match status" value="1"/>
</dbReference>
<accession>T0YQ75</accession>
<name>T0YQ75_9ZZZZ</name>
<dbReference type="SUPFAM" id="SSF51735">
    <property type="entry name" value="NAD(P)-binding Rossmann-fold domains"/>
    <property type="match status" value="1"/>
</dbReference>
<dbReference type="EMBL" id="AUZY01011579">
    <property type="protein sequence ID" value="EQD33922.1"/>
    <property type="molecule type" value="Genomic_DNA"/>
</dbReference>
<feature type="domain" description="CoA-binding" evidence="1">
    <location>
        <begin position="52"/>
        <end position="147"/>
    </location>
</feature>
<keyword evidence="2" id="KW-0808">Transferase</keyword>
<dbReference type="InterPro" id="IPR003781">
    <property type="entry name" value="CoA-bd"/>
</dbReference>
<dbReference type="InterPro" id="IPR036291">
    <property type="entry name" value="NAD(P)-bd_dom_sf"/>
</dbReference>
<dbReference type="AlphaFoldDB" id="T0YQ75"/>
<comment type="caution">
    <text evidence="2">The sequence shown here is derived from an EMBL/GenBank/DDBJ whole genome shotgun (WGS) entry which is preliminary data.</text>
</comment>